<dbReference type="PANTHER" id="PTHR43773:SF1">
    <property type="entry name" value="MAGNESIUM TRANSPORTER MGTE"/>
    <property type="match status" value="1"/>
</dbReference>
<dbReference type="InterPro" id="IPR046342">
    <property type="entry name" value="CBS_dom_sf"/>
</dbReference>
<dbReference type="Gene3D" id="3.10.580.10">
    <property type="entry name" value="CBS-domain"/>
    <property type="match status" value="1"/>
</dbReference>
<dbReference type="OrthoDB" id="9790355at2"/>
<dbReference type="PANTHER" id="PTHR43773">
    <property type="entry name" value="MAGNESIUM TRANSPORTER MGTE"/>
    <property type="match status" value="1"/>
</dbReference>
<reference evidence="13" key="1">
    <citation type="submission" date="2018-12" db="EMBL/GenBank/DDBJ databases">
        <title>Complete genome sequencing of Jeotgalibaca sp. H21T32.</title>
        <authorList>
            <person name="Bae J.-W."/>
            <person name="Lee S.-Y."/>
        </authorList>
    </citation>
    <scope>NUCLEOTIDE SEQUENCE [LARGE SCALE GENOMIC DNA]</scope>
    <source>
        <strain evidence="13">H21T32</strain>
    </source>
</reference>
<comment type="function">
    <text evidence="9">Acts as a magnesium transporter.</text>
</comment>
<dbReference type="SUPFAM" id="SSF161093">
    <property type="entry name" value="MgtE membrane domain-like"/>
    <property type="match status" value="1"/>
</dbReference>
<keyword evidence="5 9" id="KW-0460">Magnesium</keyword>
<evidence type="ECO:0000256" key="6">
    <source>
        <dbReference type="ARBA" id="ARBA00022989"/>
    </source>
</evidence>
<feature type="domain" description="CBS" evidence="11">
    <location>
        <begin position="141"/>
        <end position="204"/>
    </location>
</feature>
<dbReference type="SMART" id="SM00924">
    <property type="entry name" value="MgtE_N"/>
    <property type="match status" value="1"/>
</dbReference>
<dbReference type="Proteomes" id="UP000273326">
    <property type="component" value="Chromosome"/>
</dbReference>
<evidence type="ECO:0000256" key="7">
    <source>
        <dbReference type="ARBA" id="ARBA00023136"/>
    </source>
</evidence>
<keyword evidence="4 9" id="KW-0812">Transmembrane</keyword>
<evidence type="ECO:0000256" key="5">
    <source>
        <dbReference type="ARBA" id="ARBA00022842"/>
    </source>
</evidence>
<dbReference type="KEGG" id="jeh:EJN90_00900"/>
<dbReference type="EMBL" id="CP034465">
    <property type="protein sequence ID" value="AZP03339.1"/>
    <property type="molecule type" value="Genomic_DNA"/>
</dbReference>
<evidence type="ECO:0000256" key="3">
    <source>
        <dbReference type="ARBA" id="ARBA00022448"/>
    </source>
</evidence>
<evidence type="ECO:0000256" key="1">
    <source>
        <dbReference type="ARBA" id="ARBA00004141"/>
    </source>
</evidence>
<feature type="transmembrane region" description="Helical" evidence="9">
    <location>
        <begin position="425"/>
        <end position="448"/>
    </location>
</feature>
<dbReference type="GO" id="GO:0015095">
    <property type="term" value="F:magnesium ion transmembrane transporter activity"/>
    <property type="evidence" value="ECO:0007669"/>
    <property type="project" value="UniProtKB-UniRule"/>
</dbReference>
<dbReference type="SMART" id="SM00116">
    <property type="entry name" value="CBS"/>
    <property type="match status" value="2"/>
</dbReference>
<dbReference type="GO" id="GO:0005886">
    <property type="term" value="C:plasma membrane"/>
    <property type="evidence" value="ECO:0007669"/>
    <property type="project" value="UniProtKB-SubCell"/>
</dbReference>
<comment type="subcellular location">
    <subcellularLocation>
        <location evidence="9">Cell membrane</location>
        <topology evidence="9">Multi-pass membrane protein</topology>
    </subcellularLocation>
    <subcellularLocation>
        <location evidence="1">Membrane</location>
        <topology evidence="1">Multi-pass membrane protein</topology>
    </subcellularLocation>
</comment>
<dbReference type="Pfam" id="PF00571">
    <property type="entry name" value="CBS"/>
    <property type="match status" value="2"/>
</dbReference>
<dbReference type="GO" id="GO:0046872">
    <property type="term" value="F:metal ion binding"/>
    <property type="evidence" value="ECO:0007669"/>
    <property type="project" value="UniProtKB-KW"/>
</dbReference>
<keyword evidence="3 9" id="KW-0813">Transport</keyword>
<keyword evidence="10" id="KW-0175">Coiled coil</keyword>
<comment type="caution">
    <text evidence="9">Lacks conserved residue(s) required for the propagation of feature annotation.</text>
</comment>
<evidence type="ECO:0000313" key="13">
    <source>
        <dbReference type="Proteomes" id="UP000273326"/>
    </source>
</evidence>
<evidence type="ECO:0000259" key="11">
    <source>
        <dbReference type="PROSITE" id="PS51371"/>
    </source>
</evidence>
<dbReference type="RefSeq" id="WP_126108440.1">
    <property type="nucleotide sequence ID" value="NZ_CP034465.1"/>
</dbReference>
<keyword evidence="7 9" id="KW-0472">Membrane</keyword>
<evidence type="ECO:0000256" key="4">
    <source>
        <dbReference type="ARBA" id="ARBA00022692"/>
    </source>
</evidence>
<dbReference type="InterPro" id="IPR000644">
    <property type="entry name" value="CBS_dom"/>
</dbReference>
<feature type="transmembrane region" description="Helical" evidence="9">
    <location>
        <begin position="287"/>
        <end position="307"/>
    </location>
</feature>
<dbReference type="InterPro" id="IPR038076">
    <property type="entry name" value="MgtE_N_sf"/>
</dbReference>
<feature type="transmembrane region" description="Helical" evidence="9">
    <location>
        <begin position="360"/>
        <end position="382"/>
    </location>
</feature>
<dbReference type="AlphaFoldDB" id="A0A3Q9BKH0"/>
<feature type="coiled-coil region" evidence="10">
    <location>
        <begin position="92"/>
        <end position="135"/>
    </location>
</feature>
<dbReference type="Pfam" id="PF03448">
    <property type="entry name" value="MgtE_N"/>
    <property type="match status" value="1"/>
</dbReference>
<dbReference type="SUPFAM" id="SSF54631">
    <property type="entry name" value="CBS-domain pair"/>
    <property type="match status" value="1"/>
</dbReference>
<dbReference type="Gene3D" id="1.10.357.20">
    <property type="entry name" value="SLC41 divalent cation transporters, integral membrane domain"/>
    <property type="match status" value="1"/>
</dbReference>
<evidence type="ECO:0000313" key="12">
    <source>
        <dbReference type="EMBL" id="AZP03339.1"/>
    </source>
</evidence>
<keyword evidence="8" id="KW-0129">CBS domain</keyword>
<evidence type="ECO:0000256" key="8">
    <source>
        <dbReference type="PROSITE-ProRule" id="PRU00703"/>
    </source>
</evidence>
<dbReference type="CDD" id="cd04606">
    <property type="entry name" value="CBS_pair_Mg_transporter"/>
    <property type="match status" value="1"/>
</dbReference>
<dbReference type="Gene3D" id="1.25.60.10">
    <property type="entry name" value="MgtE N-terminal domain-like"/>
    <property type="match status" value="1"/>
</dbReference>
<evidence type="ECO:0000256" key="9">
    <source>
        <dbReference type="RuleBase" id="RU362011"/>
    </source>
</evidence>
<dbReference type="InterPro" id="IPR006668">
    <property type="entry name" value="Mg_transptr_MgtE_intracell_dom"/>
</dbReference>
<dbReference type="Pfam" id="PF01769">
    <property type="entry name" value="MgtE"/>
    <property type="match status" value="1"/>
</dbReference>
<comment type="subunit">
    <text evidence="9">Homodimer.</text>
</comment>
<dbReference type="InterPro" id="IPR036739">
    <property type="entry name" value="SLC41_membr_dom_sf"/>
</dbReference>
<evidence type="ECO:0000256" key="2">
    <source>
        <dbReference type="ARBA" id="ARBA00009749"/>
    </source>
</evidence>
<dbReference type="InterPro" id="IPR006669">
    <property type="entry name" value="MgtE_transporter"/>
</dbReference>
<keyword evidence="13" id="KW-1185">Reference proteome</keyword>
<gene>
    <name evidence="12" type="primary">mgtE</name>
    <name evidence="12" type="ORF">EJN90_00900</name>
</gene>
<name>A0A3Q9BKH0_9LACT</name>
<feature type="domain" description="CBS" evidence="11">
    <location>
        <begin position="205"/>
        <end position="261"/>
    </location>
</feature>
<protein>
    <recommendedName>
        <fullName evidence="9">Magnesium transporter MgtE</fullName>
    </recommendedName>
</protein>
<keyword evidence="6 9" id="KW-1133">Transmembrane helix</keyword>
<dbReference type="SUPFAM" id="SSF158791">
    <property type="entry name" value="MgtE N-terminal domain-like"/>
    <property type="match status" value="1"/>
</dbReference>
<organism evidence="12 13">
    <name type="scientific">Jeotgalibaca ciconiae</name>
    <dbReference type="NCBI Taxonomy" id="2496265"/>
    <lineage>
        <taxon>Bacteria</taxon>
        <taxon>Bacillati</taxon>
        <taxon>Bacillota</taxon>
        <taxon>Bacilli</taxon>
        <taxon>Lactobacillales</taxon>
        <taxon>Carnobacteriaceae</taxon>
        <taxon>Jeotgalibaca</taxon>
    </lineage>
</organism>
<accession>A0A3Q9BKH0</accession>
<dbReference type="PROSITE" id="PS51371">
    <property type="entry name" value="CBS"/>
    <property type="match status" value="2"/>
</dbReference>
<dbReference type="InterPro" id="IPR006667">
    <property type="entry name" value="SLC41_membr_dom"/>
</dbReference>
<feature type="transmembrane region" description="Helical" evidence="9">
    <location>
        <begin position="388"/>
        <end position="413"/>
    </location>
</feature>
<evidence type="ECO:0000256" key="10">
    <source>
        <dbReference type="SAM" id="Coils"/>
    </source>
</evidence>
<dbReference type="NCBIfam" id="TIGR00400">
    <property type="entry name" value="mgtE"/>
    <property type="match status" value="1"/>
</dbReference>
<proteinExistence type="inferred from homology"/>
<keyword evidence="9" id="KW-0479">Metal-binding</keyword>
<comment type="similarity">
    <text evidence="2 9">Belongs to the SLC41A transporter family.</text>
</comment>
<sequence length="451" mass="51258">MKNIELRKQYYYEEVYEAVKKDNRNLFRKLFLKLHTKDQLDLFQELYPEKKRKIEKMLLPEEFAAVFEWMEPSEQHETFHFFSAEYAAKILLNMAQDNAASFLEDLEQKERDLLLSQLQEEDRDTLKELLSYEAESAGSIMTKEFLAFSPTDTTKEVIAQVRHHANQAEIIYYLYVVDKNNKLIGVLSLRDLILAQEEDTIGSLMFTQVAFARLDDDQEKVARQIQDYDLLAIPIIDEYDVLQGIVTVDDVMDILEEEVTEDFQEFSAISKSEEPSEKIWDIARSRIPWIVILLFMGMISASLISSFEETLSQVVVLAAFIPIIMDSAGNVGTQSLAVAVRKITLKDEADSIGNTLLVELIVGTIMGIISGTVLLITVLVLYQNMVLGLILGTTLLITLSISTVVGAFIPFLINKMKFDPAIASGPFITTINDILGLYIYFTIASLFLHLI</sequence>
<keyword evidence="9" id="KW-1003">Cell membrane</keyword>